<evidence type="ECO:0000256" key="6">
    <source>
        <dbReference type="ARBA" id="ARBA00023098"/>
    </source>
</evidence>
<evidence type="ECO:0000256" key="3">
    <source>
        <dbReference type="ARBA" id="ARBA00022556"/>
    </source>
</evidence>
<keyword evidence="6" id="KW-0443">Lipid metabolism</keyword>
<dbReference type="Pfam" id="PF02684">
    <property type="entry name" value="LpxB"/>
    <property type="match status" value="1"/>
</dbReference>
<dbReference type="PANTHER" id="PTHR30372">
    <property type="entry name" value="LIPID-A-DISACCHARIDE SYNTHASE"/>
    <property type="match status" value="1"/>
</dbReference>
<dbReference type="PANTHER" id="PTHR30372:SF4">
    <property type="entry name" value="LIPID-A-DISACCHARIDE SYNTHASE, MITOCHONDRIAL-RELATED"/>
    <property type="match status" value="1"/>
</dbReference>
<evidence type="ECO:0000256" key="2">
    <source>
        <dbReference type="ARBA" id="ARBA00022516"/>
    </source>
</evidence>
<evidence type="ECO:0000256" key="4">
    <source>
        <dbReference type="ARBA" id="ARBA00022676"/>
    </source>
</evidence>
<organism evidence="8 9">
    <name type="scientific">Ceratopteris richardii</name>
    <name type="common">Triangle waterfern</name>
    <dbReference type="NCBI Taxonomy" id="49495"/>
    <lineage>
        <taxon>Eukaryota</taxon>
        <taxon>Viridiplantae</taxon>
        <taxon>Streptophyta</taxon>
        <taxon>Embryophyta</taxon>
        <taxon>Tracheophyta</taxon>
        <taxon>Polypodiopsida</taxon>
        <taxon>Polypodiidae</taxon>
        <taxon>Polypodiales</taxon>
        <taxon>Pteridineae</taxon>
        <taxon>Pteridaceae</taxon>
        <taxon>Parkerioideae</taxon>
        <taxon>Ceratopteris</taxon>
    </lineage>
</organism>
<keyword evidence="5" id="KW-0808">Transferase</keyword>
<keyword evidence="3" id="KW-0441">Lipid A biosynthesis</keyword>
<dbReference type="NCBIfam" id="TIGR00215">
    <property type="entry name" value="lpxB"/>
    <property type="match status" value="1"/>
</dbReference>
<dbReference type="GO" id="GO:0005543">
    <property type="term" value="F:phospholipid binding"/>
    <property type="evidence" value="ECO:0007669"/>
    <property type="project" value="TreeGrafter"/>
</dbReference>
<name>A0A8T2T813_CERRI</name>
<comment type="catalytic activity">
    <reaction evidence="7">
        <text>a lipid X + a UDP-2-N,3-O-bis[(3R)-3-hydroxyacyl]-alpha-D-glucosamine = a lipid A disaccharide + UDP + H(+)</text>
        <dbReference type="Rhea" id="RHEA:67828"/>
        <dbReference type="ChEBI" id="CHEBI:15378"/>
        <dbReference type="ChEBI" id="CHEBI:58223"/>
        <dbReference type="ChEBI" id="CHEBI:137748"/>
        <dbReference type="ChEBI" id="CHEBI:176338"/>
        <dbReference type="ChEBI" id="CHEBI:176343"/>
        <dbReference type="EC" id="2.4.1.182"/>
    </reaction>
</comment>
<dbReference type="InterPro" id="IPR003835">
    <property type="entry name" value="Glyco_trans_19"/>
</dbReference>
<keyword evidence="9" id="KW-1185">Reference proteome</keyword>
<keyword evidence="4" id="KW-0328">Glycosyltransferase</keyword>
<sequence>MRWLPWRKVVAAVRTCGWSFLGRHCYHDLRVFLIAGEPSGDVIGSRLMASLSAAHPFDVKFSGIGGPLMERQGMISEFSMDDLSVMGAIELIPHLIKLRVRIQQTVAAMETFQPDVIVAIDSKGFCFRVLKSFKAKRLKQQQKIPLSILYVAPSVWAWKGGERQLQKWIGVVDHILCILPFEKPICEANGLSATFVGHPVLEDAFFDSHKSSSWTSNWHIKEDKKIFFSEHHLPEGTTLLSLLPGSRLQEVKRMMRIYRDAIEMLSVDVPNLTVTIPTTFSRELIQRIKSETNKWKVPVLLLPGATLKQKYEAFNASSVGLCTSGTIVLQMQLARLPCVAAYRANLITEWLIKRSIQLKYMSLPNILLNAPVIPEAAFSRCTAYRLAELLRSVLADHASQQKQIFAAEKVLQMLAPTEVDTVHSCQSEKQVMKPSMVAAKTIISMLGLK</sequence>
<dbReference type="GO" id="GO:0009245">
    <property type="term" value="P:lipid A biosynthetic process"/>
    <property type="evidence" value="ECO:0007669"/>
    <property type="project" value="UniProtKB-KW"/>
</dbReference>
<dbReference type="OrthoDB" id="2419at2759"/>
<dbReference type="AlphaFoldDB" id="A0A8T2T813"/>
<comment type="caution">
    <text evidence="8">The sequence shown here is derived from an EMBL/GenBank/DDBJ whole genome shotgun (WGS) entry which is preliminary data.</text>
</comment>
<gene>
    <name evidence="8" type="ORF">KP509_15G065300</name>
</gene>
<proteinExistence type="predicted"/>
<dbReference type="GO" id="GO:0008915">
    <property type="term" value="F:lipid-A-disaccharide synthase activity"/>
    <property type="evidence" value="ECO:0007669"/>
    <property type="project" value="UniProtKB-EC"/>
</dbReference>
<dbReference type="EC" id="2.4.1.182" evidence="1"/>
<dbReference type="Proteomes" id="UP000825935">
    <property type="component" value="Chromosome 15"/>
</dbReference>
<evidence type="ECO:0000256" key="1">
    <source>
        <dbReference type="ARBA" id="ARBA00012687"/>
    </source>
</evidence>
<dbReference type="SUPFAM" id="SSF53756">
    <property type="entry name" value="UDP-Glycosyltransferase/glycogen phosphorylase"/>
    <property type="match status" value="1"/>
</dbReference>
<accession>A0A8T2T813</accession>
<evidence type="ECO:0000256" key="7">
    <source>
        <dbReference type="ARBA" id="ARBA00048975"/>
    </source>
</evidence>
<evidence type="ECO:0000313" key="8">
    <source>
        <dbReference type="EMBL" id="KAH7405317.1"/>
    </source>
</evidence>
<dbReference type="OMA" id="YVILPFE"/>
<evidence type="ECO:0000313" key="9">
    <source>
        <dbReference type="Proteomes" id="UP000825935"/>
    </source>
</evidence>
<reference evidence="8" key="1">
    <citation type="submission" date="2021-08" db="EMBL/GenBank/DDBJ databases">
        <title>WGS assembly of Ceratopteris richardii.</title>
        <authorList>
            <person name="Marchant D.B."/>
            <person name="Chen G."/>
            <person name="Jenkins J."/>
            <person name="Shu S."/>
            <person name="Leebens-Mack J."/>
            <person name="Grimwood J."/>
            <person name="Schmutz J."/>
            <person name="Soltis P."/>
            <person name="Soltis D."/>
            <person name="Chen Z.-H."/>
        </authorList>
    </citation>
    <scope>NUCLEOTIDE SEQUENCE</scope>
    <source>
        <strain evidence="8">Whitten #5841</strain>
        <tissue evidence="8">Leaf</tissue>
    </source>
</reference>
<keyword evidence="2" id="KW-0444">Lipid biosynthesis</keyword>
<dbReference type="EMBL" id="CM035420">
    <property type="protein sequence ID" value="KAH7405317.1"/>
    <property type="molecule type" value="Genomic_DNA"/>
</dbReference>
<protein>
    <recommendedName>
        <fullName evidence="1">lipid-A-disaccharide synthase</fullName>
        <ecNumber evidence="1">2.4.1.182</ecNumber>
    </recommendedName>
</protein>
<evidence type="ECO:0000256" key="5">
    <source>
        <dbReference type="ARBA" id="ARBA00022679"/>
    </source>
</evidence>
<dbReference type="GO" id="GO:0016020">
    <property type="term" value="C:membrane"/>
    <property type="evidence" value="ECO:0007669"/>
    <property type="project" value="GOC"/>
</dbReference>